<dbReference type="HOGENOM" id="CLU_047554_0_0_5"/>
<dbReference type="InterPro" id="IPR017938">
    <property type="entry name" value="Riboflavin_synthase-like_b-brl"/>
</dbReference>
<dbReference type="PANTHER" id="PTHR43396">
    <property type="entry name" value="FLAVOHEMOPROTEIN"/>
    <property type="match status" value="1"/>
</dbReference>
<dbReference type="eggNOG" id="COG1018">
    <property type="taxonomic scope" value="Bacteria"/>
</dbReference>
<dbReference type="Gene3D" id="3.40.50.80">
    <property type="entry name" value="Nucleotide-binding domain of ferredoxin-NADP reductase (FNR) module"/>
    <property type="match status" value="1"/>
</dbReference>
<dbReference type="GO" id="GO:0071949">
    <property type="term" value="F:FAD binding"/>
    <property type="evidence" value="ECO:0007669"/>
    <property type="project" value="TreeGrafter"/>
</dbReference>
<dbReference type="CDD" id="cd00322">
    <property type="entry name" value="FNR_like"/>
    <property type="match status" value="1"/>
</dbReference>
<dbReference type="SUPFAM" id="SSF63380">
    <property type="entry name" value="Riboflavin synthase domain-like"/>
    <property type="match status" value="1"/>
</dbReference>
<dbReference type="AlphaFoldDB" id="Q4UL48"/>
<dbReference type="EMBL" id="CP000053">
    <property type="protein sequence ID" value="AAY61725.1"/>
    <property type="molecule type" value="Genomic_DNA"/>
</dbReference>
<dbReference type="Gene3D" id="2.40.30.10">
    <property type="entry name" value="Translation factors"/>
    <property type="match status" value="1"/>
</dbReference>
<keyword evidence="2" id="KW-1185">Reference proteome</keyword>
<dbReference type="GO" id="GO:0071500">
    <property type="term" value="P:cellular response to nitrosative stress"/>
    <property type="evidence" value="ECO:0007669"/>
    <property type="project" value="TreeGrafter"/>
</dbReference>
<evidence type="ECO:0000313" key="2">
    <source>
        <dbReference type="Proteomes" id="UP000008548"/>
    </source>
</evidence>
<dbReference type="Proteomes" id="UP000008548">
    <property type="component" value="Chromosome"/>
</dbReference>
<dbReference type="InterPro" id="IPR039261">
    <property type="entry name" value="FNR_nucleotide-bd"/>
</dbReference>
<reference evidence="1 2" key="1">
    <citation type="journal article" date="2005" name="PLoS Biol.">
        <title>The genome sequence of Rickettsia felis identifies the first putative conjugative plasmid in an obligate intracellular parasite.</title>
        <authorList>
            <person name="Ogata H."/>
            <person name="Renesto P."/>
            <person name="Audic S."/>
            <person name="Robert C."/>
            <person name="Blanc G."/>
            <person name="Fournier P.E."/>
            <person name="Parinello H."/>
            <person name="Claverie J.M."/>
            <person name="Raoult D."/>
        </authorList>
    </citation>
    <scope>NUCLEOTIDE SEQUENCE [LARGE SCALE GENOMIC DNA]</scope>
    <source>
        <strain evidence="2">ATCC VR-1525 / URRWXCal2</strain>
    </source>
</reference>
<sequence>MYFKYILYKFQIYIIKKGVIMSRTTIVKEIRKAAELFKNFDITKSLNFYGNLATKYEAVVNEFFNSNSFNTEKPEKGIQPNAMKNFLNLTGISILKVVSSYSETDEVNLLEVIQSALENDHKFKNAVSKIVGIHVGRNIPSELYQPVAEELISNVDEGNKLVTEILNIVGKHFVSAEKKQYDELKEKYNIESFESHKIKIEIESADKNTARIKFYRQNEQKVIPHKHGQVITVKVGEKYSEFTVIKTGHDEEGYYYECLIKKNPNGTVTNYLFDSENQLVKVHPSYIESDIENNKDLVLISGGSGESHSISRINSITNEENVKLPAVIHIIHSTKNKNSDTFQLDAAVKKLTDIAAICDTEIHYDKFYTQDSYNNINENDNIHYHTGRIAEEFLLGMLKGKTYEICGPHSFNNHVQHILEEKMGVMYTQIHIEEFCSSGGDYDPSLSGQEGLSSICPFINM</sequence>
<proteinExistence type="predicted"/>
<dbReference type="PANTHER" id="PTHR43396:SF6">
    <property type="entry name" value="ABL201WP"/>
    <property type="match status" value="1"/>
</dbReference>
<dbReference type="GO" id="GO:0008941">
    <property type="term" value="F:nitric oxide dioxygenase NAD(P)H activity"/>
    <property type="evidence" value="ECO:0007669"/>
    <property type="project" value="TreeGrafter"/>
</dbReference>
<dbReference type="GO" id="GO:0046210">
    <property type="term" value="P:nitric oxide catabolic process"/>
    <property type="evidence" value="ECO:0007669"/>
    <property type="project" value="TreeGrafter"/>
</dbReference>
<protein>
    <recommendedName>
        <fullName evidence="3">FAD-binding FR-type domain-containing protein</fullName>
    </recommendedName>
</protein>
<evidence type="ECO:0000313" key="1">
    <source>
        <dbReference type="EMBL" id="AAY61725.1"/>
    </source>
</evidence>
<dbReference type="STRING" id="315456.RF_0874"/>
<dbReference type="KEGG" id="rfe:RF_0874"/>
<name>Q4UL48_RICFE</name>
<accession>Q4UL48</accession>
<dbReference type="SUPFAM" id="SSF52343">
    <property type="entry name" value="Ferredoxin reductase-like, C-terminal NADP-linked domain"/>
    <property type="match status" value="1"/>
</dbReference>
<evidence type="ECO:0008006" key="3">
    <source>
        <dbReference type="Google" id="ProtNLM"/>
    </source>
</evidence>
<organism evidence="1 2">
    <name type="scientific">Rickettsia felis (strain ATCC VR-1525 / URRWXCal2)</name>
    <name type="common">Rickettsia azadi</name>
    <dbReference type="NCBI Taxonomy" id="315456"/>
    <lineage>
        <taxon>Bacteria</taxon>
        <taxon>Pseudomonadati</taxon>
        <taxon>Pseudomonadota</taxon>
        <taxon>Alphaproteobacteria</taxon>
        <taxon>Rickettsiales</taxon>
        <taxon>Rickettsiaceae</taxon>
        <taxon>Rickettsieae</taxon>
        <taxon>Rickettsia</taxon>
        <taxon>spotted fever group</taxon>
    </lineage>
</organism>
<gene>
    <name evidence="1" type="ordered locus">RF_0874</name>
</gene>